<dbReference type="Proteomes" id="UP001212821">
    <property type="component" value="Chromosome"/>
</dbReference>
<evidence type="ECO:0000313" key="2">
    <source>
        <dbReference type="Proteomes" id="UP001212821"/>
    </source>
</evidence>
<name>A0ABY7QEJ5_9ACTN</name>
<reference evidence="2" key="1">
    <citation type="submission" date="2022-12" db="EMBL/GenBank/DDBJ databases">
        <authorList>
            <person name="Mo P."/>
        </authorList>
    </citation>
    <scope>NUCLEOTIDE SEQUENCE [LARGE SCALE GENOMIC DNA]</scope>
    <source>
        <strain evidence="2">HUAS 3-15</strain>
    </source>
</reference>
<accession>A0ABY7QEJ5</accession>
<proteinExistence type="predicted"/>
<evidence type="ECO:0000313" key="1">
    <source>
        <dbReference type="EMBL" id="WBP91156.1"/>
    </source>
</evidence>
<dbReference type="SUPFAM" id="SSF56801">
    <property type="entry name" value="Acetyl-CoA synthetase-like"/>
    <property type="match status" value="1"/>
</dbReference>
<protein>
    <submittedName>
        <fullName evidence="1">Uncharacterized protein</fullName>
    </submittedName>
</protein>
<dbReference type="InterPro" id="IPR042099">
    <property type="entry name" value="ANL_N_sf"/>
</dbReference>
<dbReference type="Gene3D" id="3.40.50.12780">
    <property type="entry name" value="N-terminal domain of ligase-like"/>
    <property type="match status" value="1"/>
</dbReference>
<sequence>MLPGIETRFVDGEIQLRMPGAVGWQATGDLGREENGRLVVTGRASEIIIRGGENMGSSPTSRGS</sequence>
<organism evidence="1 2">
    <name type="scientific">Kitasatospora cathayae</name>
    <dbReference type="NCBI Taxonomy" id="3004092"/>
    <lineage>
        <taxon>Bacteria</taxon>
        <taxon>Bacillati</taxon>
        <taxon>Actinomycetota</taxon>
        <taxon>Actinomycetes</taxon>
        <taxon>Kitasatosporales</taxon>
        <taxon>Streptomycetaceae</taxon>
        <taxon>Kitasatospora</taxon>
    </lineage>
</organism>
<dbReference type="RefSeq" id="WP_270150348.1">
    <property type="nucleotide sequence ID" value="NZ_CP115450.1"/>
</dbReference>
<keyword evidence="2" id="KW-1185">Reference proteome</keyword>
<dbReference type="EMBL" id="CP115450">
    <property type="protein sequence ID" value="WBP91156.1"/>
    <property type="molecule type" value="Genomic_DNA"/>
</dbReference>
<gene>
    <name evidence="1" type="ORF">O1G21_38285</name>
</gene>